<dbReference type="InterPro" id="IPR011991">
    <property type="entry name" value="ArsR-like_HTH"/>
</dbReference>
<dbReference type="SUPFAM" id="SSF46785">
    <property type="entry name" value="Winged helix' DNA-binding domain"/>
    <property type="match status" value="1"/>
</dbReference>
<dbReference type="SMART" id="SM00418">
    <property type="entry name" value="HTH_ARSR"/>
    <property type="match status" value="1"/>
</dbReference>
<dbReference type="GO" id="GO:0003677">
    <property type="term" value="F:DNA binding"/>
    <property type="evidence" value="ECO:0007669"/>
    <property type="project" value="UniProtKB-KW"/>
</dbReference>
<feature type="domain" description="HTH arsR-type" evidence="4">
    <location>
        <begin position="8"/>
        <end position="97"/>
    </location>
</feature>
<dbReference type="InterPro" id="IPR036390">
    <property type="entry name" value="WH_DNA-bd_sf"/>
</dbReference>
<reference evidence="5" key="1">
    <citation type="journal article" date="2015" name="Nature">
        <title>Complex archaea that bridge the gap between prokaryotes and eukaryotes.</title>
        <authorList>
            <person name="Spang A."/>
            <person name="Saw J.H."/>
            <person name="Jorgensen S.L."/>
            <person name="Zaremba-Niedzwiedzka K."/>
            <person name="Martijn J."/>
            <person name="Lind A.E."/>
            <person name="van Eijk R."/>
            <person name="Schleper C."/>
            <person name="Guy L."/>
            <person name="Ettema T.J."/>
        </authorList>
    </citation>
    <scope>NUCLEOTIDE SEQUENCE</scope>
</reference>
<comment type="caution">
    <text evidence="5">The sequence shown here is derived from an EMBL/GenBank/DDBJ whole genome shotgun (WGS) entry which is preliminary data.</text>
</comment>
<dbReference type="PRINTS" id="PR00778">
    <property type="entry name" value="HTHARSR"/>
</dbReference>
<evidence type="ECO:0000256" key="2">
    <source>
        <dbReference type="ARBA" id="ARBA00023125"/>
    </source>
</evidence>
<keyword evidence="1" id="KW-0805">Transcription regulation</keyword>
<organism evidence="5">
    <name type="scientific">marine sediment metagenome</name>
    <dbReference type="NCBI Taxonomy" id="412755"/>
    <lineage>
        <taxon>unclassified sequences</taxon>
        <taxon>metagenomes</taxon>
        <taxon>ecological metagenomes</taxon>
    </lineage>
</organism>
<dbReference type="InterPro" id="IPR051081">
    <property type="entry name" value="HTH_MetalResp_TranReg"/>
</dbReference>
<accession>A0A0F9WYG3</accession>
<evidence type="ECO:0000313" key="5">
    <source>
        <dbReference type="EMBL" id="KKN91486.1"/>
    </source>
</evidence>
<evidence type="ECO:0000259" key="4">
    <source>
        <dbReference type="PROSITE" id="PS50987"/>
    </source>
</evidence>
<dbReference type="Pfam" id="PF12840">
    <property type="entry name" value="HTH_20"/>
    <property type="match status" value="1"/>
</dbReference>
<dbReference type="Gene3D" id="1.10.10.10">
    <property type="entry name" value="Winged helix-like DNA-binding domain superfamily/Winged helix DNA-binding domain"/>
    <property type="match status" value="1"/>
</dbReference>
<protein>
    <recommendedName>
        <fullName evidence="4">HTH arsR-type domain-containing protein</fullName>
    </recommendedName>
</protein>
<gene>
    <name evidence="5" type="ORF">LCGC14_0218190</name>
</gene>
<proteinExistence type="predicted"/>
<evidence type="ECO:0000256" key="1">
    <source>
        <dbReference type="ARBA" id="ARBA00023015"/>
    </source>
</evidence>
<dbReference type="CDD" id="cd00090">
    <property type="entry name" value="HTH_ARSR"/>
    <property type="match status" value="1"/>
</dbReference>
<dbReference type="PROSITE" id="PS50987">
    <property type="entry name" value="HTH_ARSR_2"/>
    <property type="match status" value="1"/>
</dbReference>
<dbReference type="PANTHER" id="PTHR33154:SF33">
    <property type="entry name" value="TRANSCRIPTIONAL REPRESSOR SDPR"/>
    <property type="match status" value="1"/>
</dbReference>
<dbReference type="GO" id="GO:0003700">
    <property type="term" value="F:DNA-binding transcription factor activity"/>
    <property type="evidence" value="ECO:0007669"/>
    <property type="project" value="InterPro"/>
</dbReference>
<dbReference type="EMBL" id="LAZR01000103">
    <property type="protein sequence ID" value="KKN91486.1"/>
    <property type="molecule type" value="Genomic_DNA"/>
</dbReference>
<keyword evidence="2" id="KW-0238">DNA-binding</keyword>
<keyword evidence="3" id="KW-0804">Transcription</keyword>
<dbReference type="InterPro" id="IPR001845">
    <property type="entry name" value="HTH_ArsR_DNA-bd_dom"/>
</dbReference>
<dbReference type="PANTHER" id="PTHR33154">
    <property type="entry name" value="TRANSCRIPTIONAL REGULATOR, ARSR FAMILY"/>
    <property type="match status" value="1"/>
</dbReference>
<dbReference type="AlphaFoldDB" id="A0A0F9WYG3"/>
<name>A0A0F9WYG3_9ZZZZ</name>
<evidence type="ECO:0000256" key="3">
    <source>
        <dbReference type="ARBA" id="ARBA00023163"/>
    </source>
</evidence>
<dbReference type="InterPro" id="IPR036388">
    <property type="entry name" value="WH-like_DNA-bd_sf"/>
</dbReference>
<sequence>MYQYIKCIMELKQVEKISKALSDVNRLKLLQYMQKNQGKVECTRACDLLDLAQPSISHHIKKLVESGLINQHKIGRNYNYSLNHEVWDNYLLRLQKL</sequence>